<dbReference type="RefSeq" id="WP_068144886.1">
    <property type="nucleotide sequence ID" value="NZ_JBHSCR010000035.1"/>
</dbReference>
<evidence type="ECO:0000313" key="7">
    <source>
        <dbReference type="Proteomes" id="UP001595776"/>
    </source>
</evidence>
<keyword evidence="6" id="KW-0969">Cilium</keyword>
<accession>A0ABV8UEH6</accession>
<dbReference type="InterPro" id="IPR001029">
    <property type="entry name" value="Flagellin_N"/>
</dbReference>
<evidence type="ECO:0000259" key="5">
    <source>
        <dbReference type="Pfam" id="PF00700"/>
    </source>
</evidence>
<keyword evidence="7" id="KW-1185">Reference proteome</keyword>
<protein>
    <recommendedName>
        <fullName evidence="3">Flagellin</fullName>
    </recommendedName>
</protein>
<reference evidence="7" key="1">
    <citation type="journal article" date="2019" name="Int. J. Syst. Evol. Microbiol.">
        <title>The Global Catalogue of Microorganisms (GCM) 10K type strain sequencing project: providing services to taxonomists for standard genome sequencing and annotation.</title>
        <authorList>
            <consortium name="The Broad Institute Genomics Platform"/>
            <consortium name="The Broad Institute Genome Sequencing Center for Infectious Disease"/>
            <person name="Wu L."/>
            <person name="Ma J."/>
        </authorList>
    </citation>
    <scope>NUCLEOTIDE SEQUENCE [LARGE SCALE GENOMIC DNA]</scope>
    <source>
        <strain evidence="7">CGMCC 1.15304</strain>
    </source>
</reference>
<keyword evidence="3" id="KW-0964">Secreted</keyword>
<evidence type="ECO:0000256" key="2">
    <source>
        <dbReference type="ARBA" id="ARBA00023143"/>
    </source>
</evidence>
<organism evidence="6 7">
    <name type="scientific">Kordiimonas lipolytica</name>
    <dbReference type="NCBI Taxonomy" id="1662421"/>
    <lineage>
        <taxon>Bacteria</taxon>
        <taxon>Pseudomonadati</taxon>
        <taxon>Pseudomonadota</taxon>
        <taxon>Alphaproteobacteria</taxon>
        <taxon>Kordiimonadales</taxon>
        <taxon>Kordiimonadaceae</taxon>
        <taxon>Kordiimonas</taxon>
    </lineage>
</organism>
<evidence type="ECO:0000256" key="1">
    <source>
        <dbReference type="ARBA" id="ARBA00005709"/>
    </source>
</evidence>
<dbReference type="InterPro" id="IPR001492">
    <property type="entry name" value="Flagellin"/>
</dbReference>
<dbReference type="SUPFAM" id="SSF64518">
    <property type="entry name" value="Phase 1 flagellin"/>
    <property type="match status" value="1"/>
</dbReference>
<dbReference type="Pfam" id="PF00700">
    <property type="entry name" value="Flagellin_C"/>
    <property type="match status" value="1"/>
</dbReference>
<dbReference type="PANTHER" id="PTHR42792:SF2">
    <property type="entry name" value="FLAGELLIN"/>
    <property type="match status" value="1"/>
</dbReference>
<evidence type="ECO:0000313" key="6">
    <source>
        <dbReference type="EMBL" id="MFC4349659.1"/>
    </source>
</evidence>
<keyword evidence="6" id="KW-0966">Cell projection</keyword>
<comment type="similarity">
    <text evidence="1 3">Belongs to the bacterial flagellin family.</text>
</comment>
<feature type="domain" description="Flagellin N-terminal" evidence="4">
    <location>
        <begin position="5"/>
        <end position="141"/>
    </location>
</feature>
<comment type="caution">
    <text evidence="6">The sequence shown here is derived from an EMBL/GenBank/DDBJ whole genome shotgun (WGS) entry which is preliminary data.</text>
</comment>
<dbReference type="PRINTS" id="PR00207">
    <property type="entry name" value="FLAGELLIN"/>
</dbReference>
<comment type="function">
    <text evidence="3">Flagellin is the subunit protein which polymerizes to form the filaments of bacterial flagella.</text>
</comment>
<dbReference type="PANTHER" id="PTHR42792">
    <property type="entry name" value="FLAGELLIN"/>
    <property type="match status" value="1"/>
</dbReference>
<dbReference type="Gene3D" id="1.20.1330.10">
    <property type="entry name" value="f41 fragment of flagellin, N-terminal domain"/>
    <property type="match status" value="1"/>
</dbReference>
<dbReference type="Proteomes" id="UP001595776">
    <property type="component" value="Unassembled WGS sequence"/>
</dbReference>
<name>A0ABV8UEH6_9PROT</name>
<keyword evidence="6" id="KW-0282">Flagellum</keyword>
<evidence type="ECO:0000259" key="4">
    <source>
        <dbReference type="Pfam" id="PF00669"/>
    </source>
</evidence>
<feature type="domain" description="Flagellin C-terminal" evidence="5">
    <location>
        <begin position="189"/>
        <end position="273"/>
    </location>
</feature>
<proteinExistence type="inferred from homology"/>
<comment type="subcellular location">
    <subcellularLocation>
        <location evidence="3">Secreted</location>
    </subcellularLocation>
    <subcellularLocation>
        <location evidence="3">Bacterial flagellum</location>
    </subcellularLocation>
</comment>
<sequence>MAFSVNTNASALSALQNLNSTDRMLGKVQTQINTGLKVASSKDNAAVFSIAQSLRADVSGLNAVKSSLDRAMSTIDVAVAAGEAVSDLLIEMKEKAVAAKDAGLDTASRTALNDEFTELRNQITSIVDNAEFNGTNAVNGSAAIVAITNDDGSNTISIPAQDLALSGTTVTVSSATAIDTAANASAAVDLIEASITNVNQSLSELGAGAKRLELQQSFANKLSDTIEVGIGNLVDADMAKASAQLQAMQVKQQLGLQALSIANQAPQAAVSLFQ</sequence>
<evidence type="ECO:0000256" key="3">
    <source>
        <dbReference type="RuleBase" id="RU362073"/>
    </source>
</evidence>
<dbReference type="InterPro" id="IPR046358">
    <property type="entry name" value="Flagellin_C"/>
</dbReference>
<gene>
    <name evidence="6" type="ORF">ACFO5Q_17545</name>
</gene>
<keyword evidence="2 3" id="KW-0975">Bacterial flagellum</keyword>
<dbReference type="Pfam" id="PF00669">
    <property type="entry name" value="Flagellin_N"/>
    <property type="match status" value="1"/>
</dbReference>
<dbReference type="EMBL" id="JBHSCR010000035">
    <property type="protein sequence ID" value="MFC4349659.1"/>
    <property type="molecule type" value="Genomic_DNA"/>
</dbReference>